<evidence type="ECO:0000313" key="1">
    <source>
        <dbReference type="Proteomes" id="UP000887565"/>
    </source>
</evidence>
<keyword evidence="1" id="KW-1185">Reference proteome</keyword>
<proteinExistence type="predicted"/>
<name>A0A915HQH1_ROMCU</name>
<accession>A0A915HQH1</accession>
<dbReference type="WBParaSite" id="nRc.2.0.1.t03710-RA">
    <property type="protein sequence ID" value="nRc.2.0.1.t03710-RA"/>
    <property type="gene ID" value="nRc.2.0.1.g03710"/>
</dbReference>
<protein>
    <submittedName>
        <fullName evidence="2">Uncharacterized protein</fullName>
    </submittedName>
</protein>
<dbReference type="AlphaFoldDB" id="A0A915HQH1"/>
<sequence>MKYQYNGGGKSEHKYTLGELLKMDLSQGSLDEILDFRNLYLKDICPMRPGELIECKEGLWTKMVIVTFVKLQLQKGRQSPQAGPRVLRNHWILAGQSQGTNPGRHGKGRDNKNKDKTVHLWEHLRRTRGPFFDLDGFTLTMANSDQFDKRGILPKELSRDAQEAIKHMSWKSGDCLAYYLELAGTLPPLEPKHVLKTGIYAWQNWFGFVPLQFRKAEEMLERGKCKSILKDEAYRTAQAGGSGKVKTQQQARVLVVQMQQPAVITVAMQAAVVVVVVRLQTQPPVAQPPTTPQPQQLGELERKAVTIMQSMPPTPAVLPVKVKQLLPKIQNLDS</sequence>
<evidence type="ECO:0000313" key="2">
    <source>
        <dbReference type="WBParaSite" id="nRc.2.0.1.t03710-RA"/>
    </source>
</evidence>
<organism evidence="1 2">
    <name type="scientific">Romanomermis culicivorax</name>
    <name type="common">Nematode worm</name>
    <dbReference type="NCBI Taxonomy" id="13658"/>
    <lineage>
        <taxon>Eukaryota</taxon>
        <taxon>Metazoa</taxon>
        <taxon>Ecdysozoa</taxon>
        <taxon>Nematoda</taxon>
        <taxon>Enoplea</taxon>
        <taxon>Dorylaimia</taxon>
        <taxon>Mermithida</taxon>
        <taxon>Mermithoidea</taxon>
        <taxon>Mermithidae</taxon>
        <taxon>Romanomermis</taxon>
    </lineage>
</organism>
<reference evidence="2" key="1">
    <citation type="submission" date="2022-11" db="UniProtKB">
        <authorList>
            <consortium name="WormBaseParasite"/>
        </authorList>
    </citation>
    <scope>IDENTIFICATION</scope>
</reference>
<dbReference type="Proteomes" id="UP000887565">
    <property type="component" value="Unplaced"/>
</dbReference>